<dbReference type="EMBL" id="CP095061">
    <property type="protein sequence ID" value="UOQ64828.1"/>
    <property type="molecule type" value="Genomic_DNA"/>
</dbReference>
<dbReference type="InterPro" id="IPR052042">
    <property type="entry name" value="Tail_sheath_structural"/>
</dbReference>
<evidence type="ECO:0000313" key="2">
    <source>
        <dbReference type="Proteomes" id="UP000830401"/>
    </source>
</evidence>
<gene>
    <name evidence="1" type="ORF">MUN86_14785</name>
</gene>
<keyword evidence="2" id="KW-1185">Reference proteome</keyword>
<proteinExistence type="predicted"/>
<dbReference type="Gene3D" id="3.40.50.11780">
    <property type="match status" value="1"/>
</dbReference>
<reference evidence="1" key="1">
    <citation type="submission" date="2022-04" db="EMBL/GenBank/DDBJ databases">
        <title>Hymenobacter sp. isolated from the air.</title>
        <authorList>
            <person name="Won M."/>
            <person name="Lee C.-M."/>
            <person name="Woen H.-Y."/>
            <person name="Kwon S.-W."/>
        </authorList>
    </citation>
    <scope>NUCLEOTIDE SEQUENCE</scope>
    <source>
        <strain evidence="1">5420S-77</strain>
    </source>
</reference>
<evidence type="ECO:0008006" key="3">
    <source>
        <dbReference type="Google" id="ProtNLM"/>
    </source>
</evidence>
<dbReference type="PANTHER" id="PTHR35861:SF1">
    <property type="entry name" value="PHAGE TAIL SHEATH PROTEIN"/>
    <property type="match status" value="1"/>
</dbReference>
<evidence type="ECO:0000313" key="1">
    <source>
        <dbReference type="EMBL" id="UOQ64828.1"/>
    </source>
</evidence>
<dbReference type="Proteomes" id="UP000830401">
    <property type="component" value="Chromosome"/>
</dbReference>
<name>A0ABY4G1W5_9BACT</name>
<organism evidence="1 2">
    <name type="scientific">Hymenobacter volaticus</name>
    <dbReference type="NCBI Taxonomy" id="2932254"/>
    <lineage>
        <taxon>Bacteria</taxon>
        <taxon>Pseudomonadati</taxon>
        <taxon>Bacteroidota</taxon>
        <taxon>Cytophagia</taxon>
        <taxon>Cytophagales</taxon>
        <taxon>Hymenobacteraceae</taxon>
        <taxon>Hymenobacter</taxon>
    </lineage>
</organism>
<protein>
    <recommendedName>
        <fullName evidence="3">Phage tail sheath family protein</fullName>
    </recommendedName>
</protein>
<dbReference type="PANTHER" id="PTHR35861">
    <property type="match status" value="1"/>
</dbReference>
<accession>A0ABY4G1W5</accession>
<dbReference type="RefSeq" id="WP_245118825.1">
    <property type="nucleotide sequence ID" value="NZ_CP095061.1"/>
</dbReference>
<sequence>MAVQTSYPGVYVQEVPSGVRTIAGVSTSIGLFIGVAKKGPLNKPVRCFNYTLFKNTFGEDNDVGQLAGYVRLFFLNGGTDCWVMRIAKGATASSITLRDEGNATNVLRLDAKNAGAAGNMIRAAVSYKGSRPEANFTLDLFRWETDASGIQPWRKPSPGLTSVWILHHPGTYSHF</sequence>